<dbReference type="Proteomes" id="UP000333828">
    <property type="component" value="Unassembled WGS sequence"/>
</dbReference>
<dbReference type="SUPFAM" id="SSF89796">
    <property type="entry name" value="CoA-transferase family III (CaiB/BaiF)"/>
    <property type="match status" value="1"/>
</dbReference>
<dbReference type="PANTHER" id="PTHR48207">
    <property type="entry name" value="SUCCINATE--HYDROXYMETHYLGLUTARATE COA-TRANSFERASE"/>
    <property type="match status" value="1"/>
</dbReference>
<gene>
    <name evidence="3" type="primary">smtB</name>
    <name evidence="3" type="ORF">PIN31115_02368</name>
</gene>
<accession>A0A5E4V2U9</accession>
<protein>
    <submittedName>
        <fullName evidence="3">Succinyl-CoA--L-malate CoA-transferase beta subunit</fullName>
        <ecNumber evidence="3">2.8.3.22</ecNumber>
    </submittedName>
</protein>
<dbReference type="Gene3D" id="3.40.50.10540">
    <property type="entry name" value="Crotonobetainyl-coa:carnitine coa-transferase, domain 1"/>
    <property type="match status" value="1"/>
</dbReference>
<dbReference type="InterPro" id="IPR044855">
    <property type="entry name" value="CoA-Trfase_III_dom3_sf"/>
</dbReference>
<dbReference type="EMBL" id="CABPSI010000002">
    <property type="protein sequence ID" value="VVE05944.1"/>
    <property type="molecule type" value="Genomic_DNA"/>
</dbReference>
<feature type="region of interest" description="Disordered" evidence="2">
    <location>
        <begin position="1"/>
        <end position="60"/>
    </location>
</feature>
<dbReference type="EC" id="2.8.3.22" evidence="3"/>
<sequence length="460" mass="48807">MPVDEAQESTLSKSFEASRSPQAAQATTAAGTSSTQTQLPPDSTASKASTGATTAAGAAGLPGKGALAGVKVLELGTLIAGPFAARMLGEFGAEVIKIEDPEHGDPLRKWRKMHPDAGGTSLWWAVQARNKKSVTVNLKAPEGQAIVRKLAAQADIVVENFRPGLLERFGLGYEQLSADNPGLVMVRLSGYGQTGPYRDRPGFGAIAESMGGLRHITGYPELPPPRIGISIGDSIAALHGVIGAMMALHHRNVNGGRGQVVDVALYEAVFNLMESVVPEYSVAGMVRERTGASLPGIVPSNTYPCADGMIVVGGNSDPIFKRLMHAIGRADLAEDPGLAHNDGRVPRTQEIDDAIGGWTRTRPIDEALTVLQGADVPASRIYTVADMFQDPQFAARQMIQRYRFPDGTPIDLPNITPKLSDTPGETQWLGPALGEHTDEVLGQLGYDAGQIKTLRENKII</sequence>
<dbReference type="AlphaFoldDB" id="A0A5E4V2U9"/>
<dbReference type="RefSeq" id="WP_254439506.1">
    <property type="nucleotide sequence ID" value="NZ_CABPSI010000002.1"/>
</dbReference>
<evidence type="ECO:0000313" key="3">
    <source>
        <dbReference type="EMBL" id="VVE05944.1"/>
    </source>
</evidence>
<feature type="compositionally biased region" description="Low complexity" evidence="2">
    <location>
        <begin position="17"/>
        <end position="60"/>
    </location>
</feature>
<reference evidence="3 4" key="1">
    <citation type="submission" date="2019-08" db="EMBL/GenBank/DDBJ databases">
        <authorList>
            <person name="Peeters C."/>
        </authorList>
    </citation>
    <scope>NUCLEOTIDE SEQUENCE [LARGE SCALE GENOMIC DNA]</scope>
    <source>
        <strain evidence="3 4">LMG 31115</strain>
    </source>
</reference>
<evidence type="ECO:0000313" key="4">
    <source>
        <dbReference type="Proteomes" id="UP000333828"/>
    </source>
</evidence>
<dbReference type="PANTHER" id="PTHR48207:SF3">
    <property type="entry name" value="SUCCINATE--HYDROXYMETHYLGLUTARATE COA-TRANSFERASE"/>
    <property type="match status" value="1"/>
</dbReference>
<dbReference type="InterPro" id="IPR050483">
    <property type="entry name" value="CoA-transferase_III_domain"/>
</dbReference>
<dbReference type="InterPro" id="IPR003673">
    <property type="entry name" value="CoA-Trfase_fam_III"/>
</dbReference>
<proteinExistence type="predicted"/>
<evidence type="ECO:0000256" key="2">
    <source>
        <dbReference type="SAM" id="MobiDB-lite"/>
    </source>
</evidence>
<keyword evidence="4" id="KW-1185">Reference proteome</keyword>
<dbReference type="Gene3D" id="3.30.1540.10">
    <property type="entry name" value="formyl-coa transferase, domain 3"/>
    <property type="match status" value="1"/>
</dbReference>
<evidence type="ECO:0000256" key="1">
    <source>
        <dbReference type="ARBA" id="ARBA00022679"/>
    </source>
</evidence>
<name>A0A5E4V2U9_9BURK</name>
<keyword evidence="1 3" id="KW-0808">Transferase</keyword>
<organism evidence="3 4">
    <name type="scientific">Pandoraea iniqua</name>
    <dbReference type="NCBI Taxonomy" id="2508288"/>
    <lineage>
        <taxon>Bacteria</taxon>
        <taxon>Pseudomonadati</taxon>
        <taxon>Pseudomonadota</taxon>
        <taxon>Betaproteobacteria</taxon>
        <taxon>Burkholderiales</taxon>
        <taxon>Burkholderiaceae</taxon>
        <taxon>Pandoraea</taxon>
    </lineage>
</organism>
<dbReference type="Pfam" id="PF02515">
    <property type="entry name" value="CoA_transf_3"/>
    <property type="match status" value="1"/>
</dbReference>
<dbReference type="GO" id="GO:0008410">
    <property type="term" value="F:CoA-transferase activity"/>
    <property type="evidence" value="ECO:0007669"/>
    <property type="project" value="TreeGrafter"/>
</dbReference>
<dbReference type="InterPro" id="IPR023606">
    <property type="entry name" value="CoA-Trfase_III_dom_1_sf"/>
</dbReference>